<accession>A0A8U0I209</accession>
<geneLocation type="plasmid" evidence="1 2">
    <name>unnamed4</name>
</geneLocation>
<organism evidence="1 2">
    <name type="scientific">Halorussus limi</name>
    <dbReference type="NCBI Taxonomy" id="2938695"/>
    <lineage>
        <taxon>Archaea</taxon>
        <taxon>Methanobacteriati</taxon>
        <taxon>Methanobacteriota</taxon>
        <taxon>Stenosarchaea group</taxon>
        <taxon>Halobacteria</taxon>
        <taxon>Halobacteriales</taxon>
        <taxon>Haladaptataceae</taxon>
        <taxon>Halorussus</taxon>
    </lineage>
</organism>
<dbReference type="GeneID" id="72188120"/>
<dbReference type="RefSeq" id="WP_248653251.1">
    <property type="nucleotide sequence ID" value="NZ_CP096663.1"/>
</dbReference>
<reference evidence="1 2" key="1">
    <citation type="submission" date="2022-04" db="EMBL/GenBank/DDBJ databases">
        <title>Diverse halophilic archaea isolated from saline environments.</title>
        <authorList>
            <person name="Cui H.-L."/>
        </authorList>
    </citation>
    <scope>NUCLEOTIDE SEQUENCE [LARGE SCALE GENOMIC DNA]</scope>
    <source>
        <strain evidence="1 2">XZYJT49</strain>
        <plasmid evidence="1 2">unnamed4</plasmid>
    </source>
</reference>
<evidence type="ECO:0000313" key="1">
    <source>
        <dbReference type="EMBL" id="UPV77228.1"/>
    </source>
</evidence>
<gene>
    <name evidence="1" type="ORF">M0R89_22935</name>
</gene>
<sequence>MLKTIGGTAAFASAAGVGSAEGRQGTIHHAYKSFIEDNWDNANDTSKDLVEEFERGASSPQWDGSMKEACKTIASDSTNYSDQVYETIVNNGPNNRDDWDEFVENSAYACMWFIGAYSRGAINQL</sequence>
<dbReference type="EMBL" id="CP096663">
    <property type="protein sequence ID" value="UPV77228.1"/>
    <property type="molecule type" value="Genomic_DNA"/>
</dbReference>
<evidence type="ECO:0000313" key="2">
    <source>
        <dbReference type="Proteomes" id="UP000830729"/>
    </source>
</evidence>
<keyword evidence="2" id="KW-1185">Reference proteome</keyword>
<protein>
    <submittedName>
        <fullName evidence="1">Uncharacterized protein</fullName>
    </submittedName>
</protein>
<proteinExistence type="predicted"/>
<dbReference type="Proteomes" id="UP000830729">
    <property type="component" value="Plasmid unnamed4"/>
</dbReference>
<dbReference type="AlphaFoldDB" id="A0A8U0I209"/>
<dbReference type="KEGG" id="halx:M0R89_22935"/>
<name>A0A8U0I209_9EURY</name>
<keyword evidence="1" id="KW-0614">Plasmid</keyword>